<gene>
    <name evidence="2" type="ORF">HMPREF0653_02095</name>
</gene>
<name>A0ABP2Y5D6_9BACT</name>
<evidence type="ECO:0000313" key="3">
    <source>
        <dbReference type="Proteomes" id="UP000016660"/>
    </source>
</evidence>
<dbReference type="EMBL" id="AWUY01000192">
    <property type="protein sequence ID" value="ERJ75015.1"/>
    <property type="molecule type" value="Genomic_DNA"/>
</dbReference>
<organism evidence="2 3">
    <name type="scientific">Prevotella disiens JCM 6334 = ATCC 29426</name>
    <dbReference type="NCBI Taxonomy" id="1235811"/>
    <lineage>
        <taxon>Bacteria</taxon>
        <taxon>Pseudomonadati</taxon>
        <taxon>Bacteroidota</taxon>
        <taxon>Bacteroidia</taxon>
        <taxon>Bacteroidales</taxon>
        <taxon>Prevotellaceae</taxon>
        <taxon>Prevotella</taxon>
    </lineage>
</organism>
<evidence type="ECO:0000313" key="2">
    <source>
        <dbReference type="EMBL" id="ERJ75015.1"/>
    </source>
</evidence>
<keyword evidence="1" id="KW-1133">Transmembrane helix</keyword>
<evidence type="ECO:0008006" key="4">
    <source>
        <dbReference type="Google" id="ProtNLM"/>
    </source>
</evidence>
<keyword evidence="1" id="KW-0812">Transmembrane</keyword>
<dbReference type="Proteomes" id="UP000016660">
    <property type="component" value="Unassembled WGS sequence"/>
</dbReference>
<proteinExistence type="predicted"/>
<evidence type="ECO:0000256" key="1">
    <source>
        <dbReference type="SAM" id="Phobius"/>
    </source>
</evidence>
<reference evidence="2 3" key="1">
    <citation type="submission" date="2013-06" db="EMBL/GenBank/DDBJ databases">
        <authorList>
            <person name="Weinstock G."/>
            <person name="Sodergren E."/>
            <person name="Lobos E.A."/>
            <person name="Fulton L."/>
            <person name="Fulton R."/>
            <person name="Courtney L."/>
            <person name="Fronick C."/>
            <person name="O'Laughlin M."/>
            <person name="Godfrey J."/>
            <person name="Wilson R.M."/>
            <person name="Miner T."/>
            <person name="Farmer C."/>
            <person name="Delehaunty K."/>
            <person name="Cordes M."/>
            <person name="Minx P."/>
            <person name="Tomlinson C."/>
            <person name="Chen J."/>
            <person name="Wollam A."/>
            <person name="Pepin K.H."/>
            <person name="Bhonagiri V."/>
            <person name="Zhang X."/>
            <person name="Warren W."/>
            <person name="Mitreva M."/>
            <person name="Mardis E.R."/>
            <person name="Wilson R.K."/>
        </authorList>
    </citation>
    <scope>NUCLEOTIDE SEQUENCE [LARGE SCALE GENOMIC DNA]</scope>
    <source>
        <strain evidence="2 3">ATCC 29426</strain>
    </source>
</reference>
<keyword evidence="3" id="KW-1185">Reference proteome</keyword>
<feature type="transmembrane region" description="Helical" evidence="1">
    <location>
        <begin position="6"/>
        <end position="30"/>
    </location>
</feature>
<comment type="caution">
    <text evidence="2">The sequence shown here is derived from an EMBL/GenBank/DDBJ whole genome shotgun (WGS) entry which is preliminary data.</text>
</comment>
<sequence length="76" mass="8844">MKHLDVIFLLVAKVTIFAEFMTIAFPFSIAKCDLFHGQYSRESTVVLPGEYCNPLMRVLLFLYLGNYCGSKEWLFR</sequence>
<keyword evidence="1" id="KW-0472">Membrane</keyword>
<accession>A0ABP2Y5D6</accession>
<protein>
    <recommendedName>
        <fullName evidence="4">Secreted protein</fullName>
    </recommendedName>
</protein>